<feature type="compositionally biased region" description="Basic and acidic residues" evidence="2">
    <location>
        <begin position="547"/>
        <end position="557"/>
    </location>
</feature>
<evidence type="ECO:0000256" key="1">
    <source>
        <dbReference type="ARBA" id="ARBA00010216"/>
    </source>
</evidence>
<proteinExistence type="inferred from homology"/>
<feature type="region of interest" description="Disordered" evidence="2">
    <location>
        <begin position="936"/>
        <end position="956"/>
    </location>
</feature>
<reference evidence="3 4" key="1">
    <citation type="submission" date="2014-04" db="EMBL/GenBank/DDBJ databases">
        <authorList>
            <consortium name="DOE Joint Genome Institute"/>
            <person name="Kuo A."/>
            <person name="Ruytinx J."/>
            <person name="Rineau F."/>
            <person name="Colpaert J."/>
            <person name="Kohler A."/>
            <person name="Nagy L.G."/>
            <person name="Floudas D."/>
            <person name="Copeland A."/>
            <person name="Barry K.W."/>
            <person name="Cichocki N."/>
            <person name="Veneault-Fourrey C."/>
            <person name="LaButti K."/>
            <person name="Lindquist E.A."/>
            <person name="Lipzen A."/>
            <person name="Lundell T."/>
            <person name="Morin E."/>
            <person name="Murat C."/>
            <person name="Sun H."/>
            <person name="Tunlid A."/>
            <person name="Henrissat B."/>
            <person name="Grigoriev I.V."/>
            <person name="Hibbett D.S."/>
            <person name="Martin F."/>
            <person name="Nordberg H.P."/>
            <person name="Cantor M.N."/>
            <person name="Hua S.X."/>
        </authorList>
    </citation>
    <scope>NUCLEOTIDE SEQUENCE [LARGE SCALE GENOMIC DNA]</scope>
    <source>
        <strain evidence="3 4">UH-Slu-Lm8-n1</strain>
    </source>
</reference>
<evidence type="ECO:0008006" key="5">
    <source>
        <dbReference type="Google" id="ProtNLM"/>
    </source>
</evidence>
<keyword evidence="4" id="KW-1185">Reference proteome</keyword>
<dbReference type="PANTHER" id="PTHR47766">
    <property type="entry name" value="PROTEIN EFR3"/>
    <property type="match status" value="1"/>
</dbReference>
<comment type="similarity">
    <text evidence="1">Belongs to the EFR3 family.</text>
</comment>
<dbReference type="Proteomes" id="UP000054485">
    <property type="component" value="Unassembled WGS sequence"/>
</dbReference>
<feature type="region of interest" description="Disordered" evidence="2">
    <location>
        <begin position="473"/>
        <end position="509"/>
    </location>
</feature>
<dbReference type="GO" id="GO:0072659">
    <property type="term" value="P:protein localization to plasma membrane"/>
    <property type="evidence" value="ECO:0007669"/>
    <property type="project" value="InterPro"/>
</dbReference>
<name>A0A0D0A0H6_9AGAM</name>
<organism evidence="3 4">
    <name type="scientific">Suillus luteus UH-Slu-Lm8-n1</name>
    <dbReference type="NCBI Taxonomy" id="930992"/>
    <lineage>
        <taxon>Eukaryota</taxon>
        <taxon>Fungi</taxon>
        <taxon>Dikarya</taxon>
        <taxon>Basidiomycota</taxon>
        <taxon>Agaricomycotina</taxon>
        <taxon>Agaricomycetes</taxon>
        <taxon>Agaricomycetidae</taxon>
        <taxon>Boletales</taxon>
        <taxon>Suillineae</taxon>
        <taxon>Suillaceae</taxon>
        <taxon>Suillus</taxon>
    </lineage>
</organism>
<evidence type="ECO:0000313" key="3">
    <source>
        <dbReference type="EMBL" id="KIK43390.1"/>
    </source>
</evidence>
<dbReference type="PANTHER" id="PTHR47766:SF1">
    <property type="entry name" value="PROTEIN EFR3"/>
    <property type="match status" value="1"/>
</dbReference>
<dbReference type="HOGENOM" id="CLU_007481_0_0_1"/>
<evidence type="ECO:0000313" key="4">
    <source>
        <dbReference type="Proteomes" id="UP000054485"/>
    </source>
</evidence>
<dbReference type="Pfam" id="PF21072">
    <property type="entry name" value="EFR3"/>
    <property type="match status" value="1"/>
</dbReference>
<dbReference type="InParanoid" id="A0A0D0A0H6"/>
<reference evidence="4" key="2">
    <citation type="submission" date="2015-01" db="EMBL/GenBank/DDBJ databases">
        <title>Evolutionary Origins and Diversification of the Mycorrhizal Mutualists.</title>
        <authorList>
            <consortium name="DOE Joint Genome Institute"/>
            <consortium name="Mycorrhizal Genomics Consortium"/>
            <person name="Kohler A."/>
            <person name="Kuo A."/>
            <person name="Nagy L.G."/>
            <person name="Floudas D."/>
            <person name="Copeland A."/>
            <person name="Barry K.W."/>
            <person name="Cichocki N."/>
            <person name="Veneault-Fourrey C."/>
            <person name="LaButti K."/>
            <person name="Lindquist E.A."/>
            <person name="Lipzen A."/>
            <person name="Lundell T."/>
            <person name="Morin E."/>
            <person name="Murat C."/>
            <person name="Riley R."/>
            <person name="Ohm R."/>
            <person name="Sun H."/>
            <person name="Tunlid A."/>
            <person name="Henrissat B."/>
            <person name="Grigoriev I.V."/>
            <person name="Hibbett D.S."/>
            <person name="Martin F."/>
        </authorList>
    </citation>
    <scope>NUCLEOTIDE SEQUENCE [LARGE SCALE GENOMIC DNA]</scope>
    <source>
        <strain evidence="4">UH-Slu-Lm8-n1</strain>
    </source>
</reference>
<dbReference type="SUPFAM" id="SSF48371">
    <property type="entry name" value="ARM repeat"/>
    <property type="match status" value="1"/>
</dbReference>
<dbReference type="OrthoDB" id="274691at2759"/>
<evidence type="ECO:0000256" key="2">
    <source>
        <dbReference type="SAM" id="MobiDB-lite"/>
    </source>
</evidence>
<dbReference type="InterPro" id="IPR016024">
    <property type="entry name" value="ARM-type_fold"/>
</dbReference>
<accession>A0A0D0A0H6</accession>
<feature type="region of interest" description="Disordered" evidence="2">
    <location>
        <begin position="547"/>
        <end position="569"/>
    </location>
</feature>
<dbReference type="InterPro" id="IPR049150">
    <property type="entry name" value="EFR3_HEAT-like_rpt"/>
</dbReference>
<dbReference type="EMBL" id="KN835214">
    <property type="protein sequence ID" value="KIK43390.1"/>
    <property type="molecule type" value="Genomic_DNA"/>
</dbReference>
<feature type="compositionally biased region" description="Polar residues" evidence="2">
    <location>
        <begin position="481"/>
        <end position="497"/>
    </location>
</feature>
<gene>
    <name evidence="3" type="ORF">CY34DRAFT_803884</name>
</gene>
<dbReference type="InterPro" id="IPR039786">
    <property type="entry name" value="EFR3"/>
</dbReference>
<dbReference type="STRING" id="930992.A0A0D0A0H6"/>
<dbReference type="AlphaFoldDB" id="A0A0D0A0H6"/>
<protein>
    <recommendedName>
        <fullName evidence="5">Protein EFR3</fullName>
    </recommendedName>
</protein>
<feature type="region of interest" description="Disordered" evidence="2">
    <location>
        <begin position="619"/>
        <end position="657"/>
    </location>
</feature>
<sequence>MHLFTPNHVSLIAACYPSSSALASSGPEYRPNAQDLSKLTYYAANRPGKINKLGGELEKRVKAGCHKAQYGNVRARASLLITLSVLRALAVECRRDISLLSPALVACLKVTLDSLSSDLEVVARAASVFTAWCTFTDGHVIEADSHLARDYLTVLRRFAQLSTADVKSVDHELRNRTRLVGLAALTGAVNSEALYCSSNQYKPQASIISRALLFHAMNADLSALDECAEAIKSNATSIYLAEFRSRPVIERRAASIHAHVDGESGPSSSDVLNTSLRALQHMVQHSNGAQMTLLMQATFESLGDLKVWEKLDQCRWLAQKACEWAQYQYRYAVPTRLVEQLLLIQDSSICTAQHRALATMVPTVFTSPVPLVNLSTSDIISNLITLVLRRVSIDPQDALLPLLVECISSLGTHIYYSDQIQDLAGELVSRLVTVEMQGVTGRDKEHGDRRRSQAIRCLLAGLLGLMRAADGSQVVSDDKNIPQNTPSSSVPQNNDPSQRPPSHLSRRTRVSGEVWHETLSLLCDGDYSVRNDYAHTLVDYLRKEIPKRGDTTDENGVRRSRPLVEGSPTHQANSIGILLYGDSATRSLHATHAYLFILATTSSLGISFNSTPSPAYSTSGDIPSIGVTAPTPQNESGPVHGHGADPHGSSPARKSPGLLARTRKISNAQRLLESVPEKVSAAASASLSDYALILYVLSAIHEEVPTRGLLVGLPMLMALHETTEVEDGTNEASKQRIKVIHELLARVWLVLGRVWECTDLVDLAEKALLTMKAAPTLPSLPEFIPGVLRPAQTEVRFPPIEAEGAVEPWSNVNAEEALAMLVSSKSVQEATGLDRQGLLRRCSAKWTVDMALRDSADRPNNHRMMEGGSPLLKLSPALMAIENLSLQSLTRSVRGVGVTDLRDALEGRAGASNPALVRRPSVSTLECSPSLDLRSSPLGLTRSRSRPKKRAVTSSAGEVRDVLNRLGIGKQNGSSLLKASFQSPI</sequence>